<dbReference type="EMBL" id="CP011974">
    <property type="protein sequence ID" value="AKO93321.1"/>
    <property type="molecule type" value="Genomic_DNA"/>
</dbReference>
<dbReference type="InterPro" id="IPR036938">
    <property type="entry name" value="PAP2/HPO_sf"/>
</dbReference>
<dbReference type="CDD" id="cd03392">
    <property type="entry name" value="PAP2_like_2"/>
    <property type="match status" value="1"/>
</dbReference>
<dbReference type="PATRIC" id="fig|135735.6.peg.3246"/>
<dbReference type="PANTHER" id="PTHR14969:SF13">
    <property type="entry name" value="AT30094P"/>
    <property type="match status" value="1"/>
</dbReference>
<proteinExistence type="predicted"/>
<keyword evidence="1" id="KW-0812">Transmembrane</keyword>
<evidence type="ECO:0000256" key="1">
    <source>
        <dbReference type="SAM" id="Phobius"/>
    </source>
</evidence>
<sequence>MEILVKLRAYIITGLLLIISFVFTTVLVKMEKFSAFDKWLSSIIHNNRSSFLTHIMKGLDFIGSSYFVIGISLVILFYLYFVIKGRFASILFIITMLGERLLGEGLKYLLSRSRPDGPHLVESDGHSFPSQHAMNAFVLYGILLFLLWTHLNHYKIKVLLSLLIVTIILAMGVSRIYLGVHHPSDIFGGYLISGFWLTVVILYARYHKEKNKKT</sequence>
<dbReference type="SUPFAM" id="SSF48317">
    <property type="entry name" value="Acid phosphatase/Vanadium-dependent haloperoxidase"/>
    <property type="match status" value="1"/>
</dbReference>
<evidence type="ECO:0000313" key="4">
    <source>
        <dbReference type="Proteomes" id="UP000036202"/>
    </source>
</evidence>
<dbReference type="InterPro" id="IPR000326">
    <property type="entry name" value="PAP2/HPO"/>
</dbReference>
<dbReference type="RefSeq" id="WP_046217621.1">
    <property type="nucleotide sequence ID" value="NZ_CP011974.1"/>
</dbReference>
<evidence type="ECO:0000313" key="3">
    <source>
        <dbReference type="EMBL" id="AKO93321.1"/>
    </source>
</evidence>
<dbReference type="Proteomes" id="UP000036202">
    <property type="component" value="Chromosome"/>
</dbReference>
<feature type="transmembrane region" description="Helical" evidence="1">
    <location>
        <begin position="90"/>
        <end position="110"/>
    </location>
</feature>
<evidence type="ECO:0000259" key="2">
    <source>
        <dbReference type="SMART" id="SM00014"/>
    </source>
</evidence>
<name>A0A0H4KKG7_9BACI</name>
<dbReference type="KEGG" id="beo:BEH_15330"/>
<feature type="transmembrane region" description="Helical" evidence="1">
    <location>
        <begin position="186"/>
        <end position="204"/>
    </location>
</feature>
<accession>A0A0H4KKG7</accession>
<keyword evidence="1" id="KW-0472">Membrane</keyword>
<reference evidence="3 4" key="1">
    <citation type="journal article" date="2015" name="PLoS ONE">
        <title>Genome Sequence of Bacillus endophyticus and Analysis of Its Companion Mechanism in the Ketogulonigenium vulgare-Bacillus Strain Consortium.</title>
        <authorList>
            <person name="Jia N."/>
            <person name="Du J."/>
            <person name="Ding M.Z."/>
            <person name="Gao F."/>
            <person name="Yuan Y.J."/>
        </authorList>
    </citation>
    <scope>NUCLEOTIDE SEQUENCE [LARGE SCALE GENOMIC DNA]</scope>
    <source>
        <strain evidence="3 4">Hbe603</strain>
    </source>
</reference>
<protein>
    <recommendedName>
        <fullName evidence="2">Phosphatidic acid phosphatase type 2/haloperoxidase domain-containing protein</fullName>
    </recommendedName>
</protein>
<feature type="transmembrane region" description="Helical" evidence="1">
    <location>
        <begin position="7"/>
        <end position="28"/>
    </location>
</feature>
<dbReference type="AlphaFoldDB" id="A0A0H4KKG7"/>
<keyword evidence="1" id="KW-1133">Transmembrane helix</keyword>
<dbReference type="Pfam" id="PF01569">
    <property type="entry name" value="PAP2"/>
    <property type="match status" value="1"/>
</dbReference>
<dbReference type="Gene3D" id="1.20.144.10">
    <property type="entry name" value="Phosphatidic acid phosphatase type 2/haloperoxidase"/>
    <property type="match status" value="2"/>
</dbReference>
<keyword evidence="4" id="KW-1185">Reference proteome</keyword>
<gene>
    <name evidence="3" type="ORF">BEH_15330</name>
</gene>
<organism evidence="3 4">
    <name type="scientific">Priestia filamentosa</name>
    <dbReference type="NCBI Taxonomy" id="1402861"/>
    <lineage>
        <taxon>Bacteria</taxon>
        <taxon>Bacillati</taxon>
        <taxon>Bacillota</taxon>
        <taxon>Bacilli</taxon>
        <taxon>Bacillales</taxon>
        <taxon>Bacillaceae</taxon>
        <taxon>Priestia</taxon>
    </lineage>
</organism>
<feature type="transmembrane region" description="Helical" evidence="1">
    <location>
        <begin position="158"/>
        <end position="180"/>
    </location>
</feature>
<feature type="domain" description="Phosphatidic acid phosphatase type 2/haloperoxidase" evidence="2">
    <location>
        <begin position="87"/>
        <end position="201"/>
    </location>
</feature>
<feature type="transmembrane region" description="Helical" evidence="1">
    <location>
        <begin position="130"/>
        <end position="151"/>
    </location>
</feature>
<feature type="transmembrane region" description="Helical" evidence="1">
    <location>
        <begin position="61"/>
        <end position="83"/>
    </location>
</feature>
<dbReference type="SMART" id="SM00014">
    <property type="entry name" value="acidPPc"/>
    <property type="match status" value="1"/>
</dbReference>
<dbReference type="OrthoDB" id="9789113at2"/>
<dbReference type="PANTHER" id="PTHR14969">
    <property type="entry name" value="SPHINGOSINE-1-PHOSPHATE PHOSPHOHYDROLASE"/>
    <property type="match status" value="1"/>
</dbReference>
<reference evidence="4" key="2">
    <citation type="submission" date="2015-06" db="EMBL/GenBank/DDBJ databases">
        <title>Genome Sequence of Bacillus endophyticus and Analysis of its Companion Mechanism in the Ketogulonigenium vulgare-Bacillus strain Consortium.</title>
        <authorList>
            <person name="Jia N."/>
            <person name="Du J."/>
            <person name="Ding M.-Z."/>
            <person name="Gao F."/>
            <person name="Yuan Y.-J."/>
        </authorList>
    </citation>
    <scope>NUCLEOTIDE SEQUENCE [LARGE SCALE GENOMIC DNA]</scope>
    <source>
        <strain evidence="4">Hbe603</strain>
    </source>
</reference>